<name>A0A3Q9GFL2_MORCA</name>
<protein>
    <submittedName>
        <fullName evidence="1">Uncharacterized protein</fullName>
    </submittedName>
</protein>
<accession>A0A3Q9GFL2</accession>
<dbReference type="EMBL" id="RYER01000021">
    <property type="protein sequence ID" value="RUO13438.1"/>
    <property type="molecule type" value="Genomic_DNA"/>
</dbReference>
<gene>
    <name evidence="1" type="ORF">EJK53_0587</name>
    <name evidence="2" type="ORF">EJK54_0203</name>
</gene>
<evidence type="ECO:0000313" key="4">
    <source>
        <dbReference type="Proteomes" id="UP000280228"/>
    </source>
</evidence>
<organism evidence="1 4">
    <name type="scientific">Moraxella catarrhalis</name>
    <name type="common">Branhamella catarrhalis</name>
    <dbReference type="NCBI Taxonomy" id="480"/>
    <lineage>
        <taxon>Bacteria</taxon>
        <taxon>Pseudomonadati</taxon>
        <taxon>Pseudomonadota</taxon>
        <taxon>Gammaproteobacteria</taxon>
        <taxon>Moraxellales</taxon>
        <taxon>Moraxellaceae</taxon>
        <taxon>Moraxella</taxon>
    </lineage>
</organism>
<proteinExistence type="predicted"/>
<evidence type="ECO:0000313" key="3">
    <source>
        <dbReference type="Proteomes" id="UP000268436"/>
    </source>
</evidence>
<keyword evidence="3" id="KW-1185">Reference proteome</keyword>
<dbReference type="AlphaFoldDB" id="A0A3Q9GFL2"/>
<dbReference type="Proteomes" id="UP000268436">
    <property type="component" value="Unassembled WGS sequence"/>
</dbReference>
<evidence type="ECO:0000313" key="1">
    <source>
        <dbReference type="EMBL" id="AZQ94368.1"/>
    </source>
</evidence>
<dbReference type="Proteomes" id="UP000280228">
    <property type="component" value="Chromosome"/>
</dbReference>
<sequence>MLSIHHNLGCWLIDSQSIYLRDTKMPYFTNDMKHIVLDNCNLP</sequence>
<reference evidence="3 4" key="1">
    <citation type="submission" date="2018-12" db="EMBL/GenBank/DDBJ databases">
        <title>Persistence of Moraxella catarrhalis in Chronic Obstructive Pulmonary Disease and Regulation of the Hag/MID Adhesin.</title>
        <authorList>
            <person name="Murphy T."/>
            <person name="Zhao X."/>
            <person name="Vyas G."/>
            <person name="Aluvathingal J."/>
            <person name="Nadendla S."/>
            <person name="Tallon L."/>
            <person name="Tettelin H."/>
        </authorList>
    </citation>
    <scope>NUCLEOTIDE SEQUENCE [LARGE SCALE GENOMIC DNA]</scope>
    <source>
        <strain evidence="2 3">173P27B1</strain>
        <strain evidence="1 4">46P58B1</strain>
    </source>
</reference>
<dbReference type="EMBL" id="CP034662">
    <property type="protein sequence ID" value="AZQ94368.1"/>
    <property type="molecule type" value="Genomic_DNA"/>
</dbReference>
<evidence type="ECO:0000313" key="2">
    <source>
        <dbReference type="EMBL" id="RUO13438.1"/>
    </source>
</evidence>